<reference evidence="1" key="2">
    <citation type="submission" date="2004-02" db="EMBL/GenBank/DDBJ databases">
        <authorList>
            <consortium name="Genoscope"/>
            <consortium name="Whitehead Institute Centre for Genome Research"/>
        </authorList>
    </citation>
    <scope>NUCLEOTIDE SEQUENCE</scope>
</reference>
<evidence type="ECO:0000313" key="1">
    <source>
        <dbReference type="EMBL" id="CAF92546.1"/>
    </source>
</evidence>
<feature type="non-terminal residue" evidence="1">
    <location>
        <position position="65"/>
    </location>
</feature>
<feature type="non-terminal residue" evidence="1">
    <location>
        <position position="1"/>
    </location>
</feature>
<proteinExistence type="predicted"/>
<comment type="caution">
    <text evidence="1">The sequence shown here is derived from an EMBL/GenBank/DDBJ whole genome shotgun (WGS) entry which is preliminary data.</text>
</comment>
<dbReference type="EMBL" id="CAAE01010035">
    <property type="protein sequence ID" value="CAF92546.1"/>
    <property type="molecule type" value="Genomic_DNA"/>
</dbReference>
<dbReference type="KEGG" id="tng:GSTEN00007830G001"/>
<sequence length="65" mass="6948">ELSISISVSNSQIQENVVSGPCCSLTGLGEFPCDLSAGCGSGYQLGVPDLRRRGPRLRAVRDRLR</sequence>
<protein>
    <submittedName>
        <fullName evidence="1">(spotted green pufferfish) hypothetical protein</fullName>
    </submittedName>
</protein>
<gene>
    <name evidence="1" type="ORF">GSTENG00007830001</name>
</gene>
<dbReference type="AlphaFoldDB" id="Q4T3I6"/>
<name>Q4T3I6_TETNG</name>
<organism evidence="1">
    <name type="scientific">Tetraodon nigroviridis</name>
    <name type="common">Spotted green pufferfish</name>
    <name type="synonym">Chelonodon nigroviridis</name>
    <dbReference type="NCBI Taxonomy" id="99883"/>
    <lineage>
        <taxon>Eukaryota</taxon>
        <taxon>Metazoa</taxon>
        <taxon>Chordata</taxon>
        <taxon>Craniata</taxon>
        <taxon>Vertebrata</taxon>
        <taxon>Euteleostomi</taxon>
        <taxon>Actinopterygii</taxon>
        <taxon>Neopterygii</taxon>
        <taxon>Teleostei</taxon>
        <taxon>Neoteleostei</taxon>
        <taxon>Acanthomorphata</taxon>
        <taxon>Eupercaria</taxon>
        <taxon>Tetraodontiformes</taxon>
        <taxon>Tetradontoidea</taxon>
        <taxon>Tetraodontidae</taxon>
        <taxon>Tetraodon</taxon>
    </lineage>
</organism>
<accession>Q4T3I6</accession>
<reference evidence="1" key="1">
    <citation type="journal article" date="2004" name="Nature">
        <title>Genome duplication in the teleost fish Tetraodon nigroviridis reveals the early vertebrate proto-karyotype.</title>
        <authorList>
            <person name="Jaillon O."/>
            <person name="Aury J.-M."/>
            <person name="Brunet F."/>
            <person name="Petit J.-L."/>
            <person name="Stange-Thomann N."/>
            <person name="Mauceli E."/>
            <person name="Bouneau L."/>
            <person name="Fischer C."/>
            <person name="Ozouf-Costaz C."/>
            <person name="Bernot A."/>
            <person name="Nicaud S."/>
            <person name="Jaffe D."/>
            <person name="Fisher S."/>
            <person name="Lutfalla G."/>
            <person name="Dossat C."/>
            <person name="Segurens B."/>
            <person name="Dasilva C."/>
            <person name="Salanoubat M."/>
            <person name="Levy M."/>
            <person name="Boudet N."/>
            <person name="Castellano S."/>
            <person name="Anthouard V."/>
            <person name="Jubin C."/>
            <person name="Castelli V."/>
            <person name="Katinka M."/>
            <person name="Vacherie B."/>
            <person name="Biemont C."/>
            <person name="Skalli Z."/>
            <person name="Cattolico L."/>
            <person name="Poulain J."/>
            <person name="De Berardinis V."/>
            <person name="Cruaud C."/>
            <person name="Duprat S."/>
            <person name="Brottier P."/>
            <person name="Coutanceau J.-P."/>
            <person name="Gouzy J."/>
            <person name="Parra G."/>
            <person name="Lardier G."/>
            <person name="Chapple C."/>
            <person name="McKernan K.J."/>
            <person name="McEwan P."/>
            <person name="Bosak S."/>
            <person name="Kellis M."/>
            <person name="Volff J.-N."/>
            <person name="Guigo R."/>
            <person name="Zody M.C."/>
            <person name="Mesirov J."/>
            <person name="Lindblad-Toh K."/>
            <person name="Birren B."/>
            <person name="Nusbaum C."/>
            <person name="Kahn D."/>
            <person name="Robinson-Rechavi M."/>
            <person name="Laudet V."/>
            <person name="Schachter V."/>
            <person name="Quetier F."/>
            <person name="Saurin W."/>
            <person name="Scarpelli C."/>
            <person name="Wincker P."/>
            <person name="Lander E.S."/>
            <person name="Weissenbach J."/>
            <person name="Roest Crollius H."/>
        </authorList>
    </citation>
    <scope>NUCLEOTIDE SEQUENCE [LARGE SCALE GENOMIC DNA]</scope>
</reference>